<dbReference type="Gene3D" id="1.10.10.10">
    <property type="entry name" value="Winged helix-like DNA-binding domain superfamily/Winged helix DNA-binding domain"/>
    <property type="match status" value="1"/>
</dbReference>
<proteinExistence type="inferred from homology"/>
<dbReference type="PANTHER" id="PTHR30537">
    <property type="entry name" value="HTH-TYPE TRANSCRIPTIONAL REGULATOR"/>
    <property type="match status" value="1"/>
</dbReference>
<dbReference type="Gene3D" id="3.40.190.290">
    <property type="match status" value="1"/>
</dbReference>
<keyword evidence="2" id="KW-0805">Transcription regulation</keyword>
<keyword evidence="3" id="KW-0238">DNA-binding</keyword>
<dbReference type="FunFam" id="1.10.10.10:FF:000001">
    <property type="entry name" value="LysR family transcriptional regulator"/>
    <property type="match status" value="1"/>
</dbReference>
<sequence length="299" mass="33611">MNSNMLFDWHYAYCFLIVAETGSLSSAAKRIGISQPTLGRNISNLEEQLSMTLFHRSTQGLSLTQSGRQLLIHVKEMHESANKASLLAAGTSKDFHGRVCISATEWFATTYLPKFIKKMRGLYSNLCIEVVSTNELTDLRKQDADIAIRNGRPTEPDLIARKVGIEYYGFYASQDYLESIEFSDESVNWKSIDFIGFHKFEQLASFLSSESTMFNNVNISAMANNTLANCALIKQGIGVGIVSNSHAKNHPDLIKILDKHPLPKSEIWLVSHQALQTSVKFKAIYDHLAQFLIENMHNN</sequence>
<gene>
    <name evidence="6" type="ORF">DN730_17030</name>
</gene>
<reference evidence="6 7" key="1">
    <citation type="submission" date="2018-06" db="EMBL/GenBank/DDBJ databases">
        <title>Marinomonas sp. YLB-05 draft genome sequence.</title>
        <authorList>
            <person name="Yu L."/>
            <person name="Tang X."/>
        </authorList>
    </citation>
    <scope>NUCLEOTIDE SEQUENCE [LARGE SCALE GENOMIC DNA]</scope>
    <source>
        <strain evidence="6 7">YLB-05</strain>
    </source>
</reference>
<dbReference type="Proteomes" id="UP000254326">
    <property type="component" value="Unassembled WGS sequence"/>
</dbReference>
<dbReference type="InterPro" id="IPR000847">
    <property type="entry name" value="LysR_HTH_N"/>
</dbReference>
<protein>
    <submittedName>
        <fullName evidence="6">LysR family transcriptional regulator</fullName>
    </submittedName>
</protein>
<dbReference type="PANTHER" id="PTHR30537:SF3">
    <property type="entry name" value="TRANSCRIPTIONAL REGULATORY PROTEIN"/>
    <property type="match status" value="1"/>
</dbReference>
<dbReference type="EMBL" id="QKRA01000012">
    <property type="protein sequence ID" value="RDL42899.1"/>
    <property type="molecule type" value="Genomic_DNA"/>
</dbReference>
<dbReference type="GO" id="GO:0043565">
    <property type="term" value="F:sequence-specific DNA binding"/>
    <property type="evidence" value="ECO:0007669"/>
    <property type="project" value="TreeGrafter"/>
</dbReference>
<dbReference type="GO" id="GO:0003700">
    <property type="term" value="F:DNA-binding transcription factor activity"/>
    <property type="evidence" value="ECO:0007669"/>
    <property type="project" value="InterPro"/>
</dbReference>
<name>A0A370U543_9GAMM</name>
<evidence type="ECO:0000256" key="1">
    <source>
        <dbReference type="ARBA" id="ARBA00009437"/>
    </source>
</evidence>
<dbReference type="PROSITE" id="PS50931">
    <property type="entry name" value="HTH_LYSR"/>
    <property type="match status" value="1"/>
</dbReference>
<dbReference type="InterPro" id="IPR058163">
    <property type="entry name" value="LysR-type_TF_proteobact-type"/>
</dbReference>
<dbReference type="AlphaFoldDB" id="A0A370U543"/>
<dbReference type="PRINTS" id="PR00039">
    <property type="entry name" value="HTHLYSR"/>
</dbReference>
<accession>A0A370U543</accession>
<dbReference type="GO" id="GO:0006351">
    <property type="term" value="P:DNA-templated transcription"/>
    <property type="evidence" value="ECO:0007669"/>
    <property type="project" value="TreeGrafter"/>
</dbReference>
<dbReference type="SUPFAM" id="SSF53850">
    <property type="entry name" value="Periplasmic binding protein-like II"/>
    <property type="match status" value="1"/>
</dbReference>
<organism evidence="6 7">
    <name type="scientific">Marinomonas piezotolerans</name>
    <dbReference type="NCBI Taxonomy" id="2213058"/>
    <lineage>
        <taxon>Bacteria</taxon>
        <taxon>Pseudomonadati</taxon>
        <taxon>Pseudomonadota</taxon>
        <taxon>Gammaproteobacteria</taxon>
        <taxon>Oceanospirillales</taxon>
        <taxon>Oceanospirillaceae</taxon>
        <taxon>Marinomonas</taxon>
    </lineage>
</organism>
<comment type="similarity">
    <text evidence="1">Belongs to the LysR transcriptional regulatory family.</text>
</comment>
<dbReference type="InterPro" id="IPR005119">
    <property type="entry name" value="LysR_subst-bd"/>
</dbReference>
<evidence type="ECO:0000256" key="4">
    <source>
        <dbReference type="ARBA" id="ARBA00023163"/>
    </source>
</evidence>
<dbReference type="InterPro" id="IPR036390">
    <property type="entry name" value="WH_DNA-bd_sf"/>
</dbReference>
<keyword evidence="4" id="KW-0804">Transcription</keyword>
<evidence type="ECO:0000256" key="2">
    <source>
        <dbReference type="ARBA" id="ARBA00023015"/>
    </source>
</evidence>
<feature type="domain" description="HTH lysR-type" evidence="5">
    <location>
        <begin position="7"/>
        <end position="64"/>
    </location>
</feature>
<evidence type="ECO:0000256" key="3">
    <source>
        <dbReference type="ARBA" id="ARBA00023125"/>
    </source>
</evidence>
<dbReference type="SUPFAM" id="SSF46785">
    <property type="entry name" value="Winged helix' DNA-binding domain"/>
    <property type="match status" value="1"/>
</dbReference>
<dbReference type="Pfam" id="PF03466">
    <property type="entry name" value="LysR_substrate"/>
    <property type="match status" value="1"/>
</dbReference>
<evidence type="ECO:0000313" key="6">
    <source>
        <dbReference type="EMBL" id="RDL42899.1"/>
    </source>
</evidence>
<dbReference type="InterPro" id="IPR036388">
    <property type="entry name" value="WH-like_DNA-bd_sf"/>
</dbReference>
<evidence type="ECO:0000259" key="5">
    <source>
        <dbReference type="PROSITE" id="PS50931"/>
    </source>
</evidence>
<keyword evidence="7" id="KW-1185">Reference proteome</keyword>
<dbReference type="Pfam" id="PF00126">
    <property type="entry name" value="HTH_1"/>
    <property type="match status" value="1"/>
</dbReference>
<comment type="caution">
    <text evidence="6">The sequence shown here is derived from an EMBL/GenBank/DDBJ whole genome shotgun (WGS) entry which is preliminary data.</text>
</comment>
<evidence type="ECO:0000313" key="7">
    <source>
        <dbReference type="Proteomes" id="UP000254326"/>
    </source>
</evidence>